<dbReference type="Proteomes" id="UP001392437">
    <property type="component" value="Unassembled WGS sequence"/>
</dbReference>
<dbReference type="InterPro" id="IPR001128">
    <property type="entry name" value="Cyt_P450"/>
</dbReference>
<keyword evidence="7" id="KW-0732">Signal</keyword>
<dbReference type="GO" id="GO:0004497">
    <property type="term" value="F:monooxygenase activity"/>
    <property type="evidence" value="ECO:0007669"/>
    <property type="project" value="UniProtKB-KW"/>
</dbReference>
<sequence>MASLLILTPVILLLLLWIASLMPGGRAKNIPPGPRTLPFLGNMHMIPRRRLDLKFSQLAKIYGPVFSLKVGSGTMVVFNSAKPAIEVMDKQSLYSSNRPPSSILSHGVFRGNHPMYMAPAERWKLRRKLYHQILQESVLNKLYIPLIEAESCQLVRDVCSKPEDLMLHPGRYSNSVIMSLVFGIRTPSHDTPHYLQLRQVMTKILSLGEIGATPPIDLFPFLQYLPERLWGNWKTRAQDLRETALGLYGPLVDQVMTRRSMGKRLETFLDGVLDQNDKLGLSREEIDVMCGNLLEGGTDTTGTLIMTLWQAMALHTHVLAEAHAQIDSVLDESTMPTWADYERLPIVSMIVKELQRWRPPARGGFPHAMDKDVVVDGMTVPQGATVIINSWSAHMDPERWDRPQEFDPWRYRDQTQLASVYANSRDPLKRDHFGYGIGRRICPGIHLAERTLWLAMARVLWAFDIRPQVDAATGKPVPIDVDPVTGYTDGFVNQCLPFEVDCKIRSEKRRETIFRGELLHAFD</sequence>
<keyword evidence="2 6" id="KW-0479">Metal-binding</keyword>
<evidence type="ECO:0000256" key="5">
    <source>
        <dbReference type="ARBA" id="ARBA00023033"/>
    </source>
</evidence>
<dbReference type="InterPro" id="IPR036396">
    <property type="entry name" value="Cyt_P450_sf"/>
</dbReference>
<organism evidence="8 9">
    <name type="scientific">Apiospora kogelbergensis</name>
    <dbReference type="NCBI Taxonomy" id="1337665"/>
    <lineage>
        <taxon>Eukaryota</taxon>
        <taxon>Fungi</taxon>
        <taxon>Dikarya</taxon>
        <taxon>Ascomycota</taxon>
        <taxon>Pezizomycotina</taxon>
        <taxon>Sordariomycetes</taxon>
        <taxon>Xylariomycetidae</taxon>
        <taxon>Amphisphaeriales</taxon>
        <taxon>Apiosporaceae</taxon>
        <taxon>Apiospora</taxon>
    </lineage>
</organism>
<dbReference type="InterPro" id="IPR002401">
    <property type="entry name" value="Cyt_P450_E_grp-I"/>
</dbReference>
<gene>
    <name evidence="8" type="ORF">PG999_003076</name>
</gene>
<dbReference type="InterPro" id="IPR050364">
    <property type="entry name" value="Cytochrome_P450_fung"/>
</dbReference>
<comment type="cofactor">
    <cofactor evidence="6">
        <name>heme</name>
        <dbReference type="ChEBI" id="CHEBI:30413"/>
    </cofactor>
</comment>
<protein>
    <recommendedName>
        <fullName evidence="10">Cytochrome P450</fullName>
    </recommendedName>
</protein>
<dbReference type="GO" id="GO:0016705">
    <property type="term" value="F:oxidoreductase activity, acting on paired donors, with incorporation or reduction of molecular oxygen"/>
    <property type="evidence" value="ECO:0007669"/>
    <property type="project" value="InterPro"/>
</dbReference>
<proteinExistence type="inferred from homology"/>
<keyword evidence="5" id="KW-0503">Monooxygenase</keyword>
<keyword evidence="4 6" id="KW-0408">Iron</keyword>
<evidence type="ECO:0000256" key="6">
    <source>
        <dbReference type="PIRSR" id="PIRSR602401-1"/>
    </source>
</evidence>
<keyword evidence="9" id="KW-1185">Reference proteome</keyword>
<dbReference type="CDD" id="cd11065">
    <property type="entry name" value="CYP64-like"/>
    <property type="match status" value="1"/>
</dbReference>
<reference evidence="8 9" key="1">
    <citation type="submission" date="2023-01" db="EMBL/GenBank/DDBJ databases">
        <title>Analysis of 21 Apiospora genomes using comparative genomics revels a genus with tremendous synthesis potential of carbohydrate active enzymes and secondary metabolites.</title>
        <authorList>
            <person name="Sorensen T."/>
        </authorList>
    </citation>
    <scope>NUCLEOTIDE SEQUENCE [LARGE SCALE GENOMIC DNA]</scope>
    <source>
        <strain evidence="8 9">CBS 117206</strain>
    </source>
</reference>
<keyword evidence="6" id="KW-0349">Heme</keyword>
<evidence type="ECO:0000313" key="9">
    <source>
        <dbReference type="Proteomes" id="UP001392437"/>
    </source>
</evidence>
<evidence type="ECO:0008006" key="10">
    <source>
        <dbReference type="Google" id="ProtNLM"/>
    </source>
</evidence>
<dbReference type="PRINTS" id="PR00463">
    <property type="entry name" value="EP450I"/>
</dbReference>
<dbReference type="EMBL" id="JAQQWP010000002">
    <property type="protein sequence ID" value="KAK8130696.1"/>
    <property type="molecule type" value="Genomic_DNA"/>
</dbReference>
<comment type="similarity">
    <text evidence="1">Belongs to the cytochrome P450 family.</text>
</comment>
<dbReference type="AlphaFoldDB" id="A0AAW0RAC1"/>
<feature type="signal peptide" evidence="7">
    <location>
        <begin position="1"/>
        <end position="27"/>
    </location>
</feature>
<evidence type="ECO:0000313" key="8">
    <source>
        <dbReference type="EMBL" id="KAK8130696.1"/>
    </source>
</evidence>
<evidence type="ECO:0000256" key="4">
    <source>
        <dbReference type="ARBA" id="ARBA00023004"/>
    </source>
</evidence>
<feature type="binding site" description="axial binding residue" evidence="6">
    <location>
        <position position="442"/>
    </location>
    <ligand>
        <name>heme</name>
        <dbReference type="ChEBI" id="CHEBI:30413"/>
    </ligand>
    <ligandPart>
        <name>Fe</name>
        <dbReference type="ChEBI" id="CHEBI:18248"/>
    </ligandPart>
</feature>
<evidence type="ECO:0000256" key="7">
    <source>
        <dbReference type="SAM" id="SignalP"/>
    </source>
</evidence>
<accession>A0AAW0RAC1</accession>
<feature type="chain" id="PRO_5044001872" description="Cytochrome P450" evidence="7">
    <location>
        <begin position="28"/>
        <end position="523"/>
    </location>
</feature>
<dbReference type="SUPFAM" id="SSF48264">
    <property type="entry name" value="Cytochrome P450"/>
    <property type="match status" value="1"/>
</dbReference>
<dbReference type="GO" id="GO:0005506">
    <property type="term" value="F:iron ion binding"/>
    <property type="evidence" value="ECO:0007669"/>
    <property type="project" value="InterPro"/>
</dbReference>
<dbReference type="Gene3D" id="1.10.630.10">
    <property type="entry name" value="Cytochrome P450"/>
    <property type="match status" value="1"/>
</dbReference>
<dbReference type="Pfam" id="PF00067">
    <property type="entry name" value="p450"/>
    <property type="match status" value="1"/>
</dbReference>
<evidence type="ECO:0000256" key="3">
    <source>
        <dbReference type="ARBA" id="ARBA00023002"/>
    </source>
</evidence>
<name>A0AAW0RAC1_9PEZI</name>
<evidence type="ECO:0000256" key="2">
    <source>
        <dbReference type="ARBA" id="ARBA00022723"/>
    </source>
</evidence>
<comment type="caution">
    <text evidence="8">The sequence shown here is derived from an EMBL/GenBank/DDBJ whole genome shotgun (WGS) entry which is preliminary data.</text>
</comment>
<evidence type="ECO:0000256" key="1">
    <source>
        <dbReference type="ARBA" id="ARBA00010617"/>
    </source>
</evidence>
<dbReference type="GO" id="GO:0020037">
    <property type="term" value="F:heme binding"/>
    <property type="evidence" value="ECO:0007669"/>
    <property type="project" value="InterPro"/>
</dbReference>
<dbReference type="PANTHER" id="PTHR46300">
    <property type="entry name" value="P450, PUTATIVE (EUROFUNG)-RELATED-RELATED"/>
    <property type="match status" value="1"/>
</dbReference>
<keyword evidence="3" id="KW-0560">Oxidoreductase</keyword>
<dbReference type="PANTHER" id="PTHR46300:SF2">
    <property type="entry name" value="CYTOCHROME P450 MONOOXYGENASE ALNH-RELATED"/>
    <property type="match status" value="1"/>
</dbReference>